<keyword evidence="1" id="KW-0812">Transmembrane</keyword>
<feature type="transmembrane region" description="Helical" evidence="1">
    <location>
        <begin position="34"/>
        <end position="56"/>
    </location>
</feature>
<gene>
    <name evidence="2" type="ORF">F3087_20715</name>
</gene>
<evidence type="ECO:0000256" key="1">
    <source>
        <dbReference type="SAM" id="Phobius"/>
    </source>
</evidence>
<comment type="caution">
    <text evidence="2">The sequence shown here is derived from an EMBL/GenBank/DDBJ whole genome shotgun (WGS) entry which is preliminary data.</text>
</comment>
<accession>A0A5N0ED05</accession>
<sequence>MTRTRLATSVLICTIAYLATTVLLGNRPESEADWVRFAASGVLFAMLFAAGLLLLLRLARR</sequence>
<organism evidence="2 3">
    <name type="scientific">Nocardia colli</name>
    <dbReference type="NCBI Taxonomy" id="2545717"/>
    <lineage>
        <taxon>Bacteria</taxon>
        <taxon>Bacillati</taxon>
        <taxon>Actinomycetota</taxon>
        <taxon>Actinomycetes</taxon>
        <taxon>Mycobacteriales</taxon>
        <taxon>Nocardiaceae</taxon>
        <taxon>Nocardia</taxon>
    </lineage>
</organism>
<keyword evidence="3" id="KW-1185">Reference proteome</keyword>
<dbReference type="AlphaFoldDB" id="A0A5N0ED05"/>
<evidence type="ECO:0000313" key="3">
    <source>
        <dbReference type="Proteomes" id="UP000323876"/>
    </source>
</evidence>
<keyword evidence="1" id="KW-1133">Transmembrane helix</keyword>
<protein>
    <submittedName>
        <fullName evidence="2">Uncharacterized protein</fullName>
    </submittedName>
</protein>
<proteinExistence type="predicted"/>
<evidence type="ECO:0000313" key="2">
    <source>
        <dbReference type="EMBL" id="KAA8887312.1"/>
    </source>
</evidence>
<name>A0A5N0ED05_9NOCA</name>
<reference evidence="2 3" key="1">
    <citation type="submission" date="2019-09" db="EMBL/GenBank/DDBJ databases">
        <authorList>
            <person name="Wang X."/>
        </authorList>
    </citation>
    <scope>NUCLEOTIDE SEQUENCE [LARGE SCALE GENOMIC DNA]</scope>
    <source>
        <strain evidence="2 3">CICC 11023</strain>
    </source>
</reference>
<keyword evidence="1" id="KW-0472">Membrane</keyword>
<dbReference type="Proteomes" id="UP000323876">
    <property type="component" value="Unassembled WGS sequence"/>
</dbReference>
<dbReference type="RefSeq" id="WP_150403642.1">
    <property type="nucleotide sequence ID" value="NZ_JBHJYQ010000019.1"/>
</dbReference>
<dbReference type="EMBL" id="VXLC01000008">
    <property type="protein sequence ID" value="KAA8887312.1"/>
    <property type="molecule type" value="Genomic_DNA"/>
</dbReference>